<reference evidence="1 3" key="1">
    <citation type="submission" date="2020-07" db="EMBL/GenBank/DDBJ databases">
        <title>Comparative genomics of pyrophilous fungi reveals a link between fire events and developmental genes.</title>
        <authorList>
            <consortium name="DOE Joint Genome Institute"/>
            <person name="Steindorff A.S."/>
            <person name="Carver A."/>
            <person name="Calhoun S."/>
            <person name="Stillman K."/>
            <person name="Liu H."/>
            <person name="Lipzen A."/>
            <person name="Pangilinan J."/>
            <person name="Labutti K."/>
            <person name="Bruns T.D."/>
            <person name="Grigoriev I.V."/>
        </authorList>
    </citation>
    <scope>NUCLEOTIDE SEQUENCE [LARGE SCALE GENOMIC DNA]</scope>
    <source>
        <strain evidence="1 3">CBS 144469</strain>
    </source>
</reference>
<protein>
    <submittedName>
        <fullName evidence="1">Uncharacterized protein</fullName>
    </submittedName>
</protein>
<dbReference type="AlphaFoldDB" id="A0A8H6H814"/>
<accession>A0A8H6H814</accession>
<sequence>MPSSRVESPFESFLLRGSTILLEYFMGWLEEASVVKIGQLNVRIRYLYDTYSRATWDIHAFLERYVDRPYPLLCALHPDSALIYGEAVLGFFMRGSTPSPDLDICTTLPRFSRICEILETNGYRLSKAMAQYRSSEFSIQSELENIVERSLTTSPKRWSLAGDLSSEPNQHIGFKFPFRKTCSGARRKRINLHLIRCEPYRHVLAVAHTAFTCHISFDTAVFPFANSAVTHGESYALPNYLILNKDRPRTTTGTVKVTGSNLSREISILHGPPYGFKRSPYPELGHRSHDTSPSSQWTAFRGCRLVDVQGHCGILHANRRAVRIELEIRPCYSSGRPEN</sequence>
<name>A0A8H6H814_9AGAR</name>
<dbReference type="Proteomes" id="UP000521943">
    <property type="component" value="Unassembled WGS sequence"/>
</dbReference>
<dbReference type="EMBL" id="JACGCI010000200">
    <property type="protein sequence ID" value="KAF6742129.1"/>
    <property type="molecule type" value="Genomic_DNA"/>
</dbReference>
<evidence type="ECO:0000313" key="1">
    <source>
        <dbReference type="EMBL" id="KAF6742108.1"/>
    </source>
</evidence>
<organism evidence="1 3">
    <name type="scientific">Ephemerocybe angulata</name>
    <dbReference type="NCBI Taxonomy" id="980116"/>
    <lineage>
        <taxon>Eukaryota</taxon>
        <taxon>Fungi</taxon>
        <taxon>Dikarya</taxon>
        <taxon>Basidiomycota</taxon>
        <taxon>Agaricomycotina</taxon>
        <taxon>Agaricomycetes</taxon>
        <taxon>Agaricomycetidae</taxon>
        <taxon>Agaricales</taxon>
        <taxon>Agaricineae</taxon>
        <taxon>Psathyrellaceae</taxon>
        <taxon>Ephemerocybe</taxon>
    </lineage>
</organism>
<evidence type="ECO:0000313" key="2">
    <source>
        <dbReference type="EMBL" id="KAF6742129.1"/>
    </source>
</evidence>
<keyword evidence="3" id="KW-1185">Reference proteome</keyword>
<gene>
    <name evidence="2" type="ORF">DFP72DRAFT_861045</name>
    <name evidence="1" type="ORF">DFP72DRAFT_861057</name>
</gene>
<evidence type="ECO:0000313" key="3">
    <source>
        <dbReference type="Proteomes" id="UP000521943"/>
    </source>
</evidence>
<comment type="caution">
    <text evidence="1">The sequence shown here is derived from an EMBL/GenBank/DDBJ whole genome shotgun (WGS) entry which is preliminary data.</text>
</comment>
<proteinExistence type="predicted"/>
<dbReference type="EMBL" id="JACGCI010000201">
    <property type="protein sequence ID" value="KAF6742108.1"/>
    <property type="molecule type" value="Genomic_DNA"/>
</dbReference>